<feature type="domain" description="Atrophied bacterial Ig" evidence="5">
    <location>
        <begin position="175"/>
        <end position="253"/>
    </location>
</feature>
<sequence>MKNIHSFVMRLLLVAVFTFAAQHVTYADTSRDIHDTKKVWSIDFSDDVNAQSIQNNAIYITDSKGKPFNAEVKATSAKTVQVIPTNNYVLGEVYTLTITTNVTSKTGTPLAKAESVDFILQNGEFKIVHMQPAVDSYMNDLQNKVAALEAENAALKKQIAELQQTPNTNTDAADVKKAAAELTVPTSVTANMTLPKTGTYSTSIAWKSSNEQLITSSGIVTRPTTDTIVTLTATISKGSATETKTFQVTVKAQTTSSASELSGTIKRDMTLTKRMSPYTVTGNIQLAEGAVLNVEEGVVIEGNGYTLEVVNTKLNIVGTSSSRVVVNNLHIEPKSPKAEPHPEVYMEYAKIVGGTPAQGGAKFTMKNSIVENTKAINLINSRADNVFERNLFKNAGEIIVAPSKLYNKAEFKNNYFNGGHTSIVVDNFPEGETIIQYNSFNPTTYAIKVTNGSNKAQIRAQENYWGTTDKTAIQQLIFDKQDDPNAGVYVDYSKMLQKHDSNTPLK</sequence>
<name>A0A1C0YV78_9BACL</name>
<dbReference type="Pfam" id="PF20578">
    <property type="entry name" value="aBig_2"/>
    <property type="match status" value="1"/>
</dbReference>
<organism evidence="6 7">
    <name type="scientific">Caryophanon latum</name>
    <dbReference type="NCBI Taxonomy" id="33977"/>
    <lineage>
        <taxon>Bacteria</taxon>
        <taxon>Bacillati</taxon>
        <taxon>Bacillota</taxon>
        <taxon>Bacilli</taxon>
        <taxon>Bacillales</taxon>
        <taxon>Caryophanaceae</taxon>
        <taxon>Caryophanon</taxon>
    </lineage>
</organism>
<dbReference type="SUPFAM" id="SSF51126">
    <property type="entry name" value="Pectin lyase-like"/>
    <property type="match status" value="1"/>
</dbReference>
<evidence type="ECO:0000259" key="4">
    <source>
        <dbReference type="Pfam" id="PF13205"/>
    </source>
</evidence>
<dbReference type="Proteomes" id="UP000093482">
    <property type="component" value="Unassembled WGS sequence"/>
</dbReference>
<comment type="caution">
    <text evidence="6">The sequence shown here is derived from an EMBL/GenBank/DDBJ whole genome shotgun (WGS) entry which is preliminary data.</text>
</comment>
<evidence type="ECO:0000313" key="7">
    <source>
        <dbReference type="Proteomes" id="UP000093482"/>
    </source>
</evidence>
<evidence type="ECO:0000256" key="3">
    <source>
        <dbReference type="SAM" id="SignalP"/>
    </source>
</evidence>
<keyword evidence="2" id="KW-0175">Coiled coil</keyword>
<feature type="chain" id="PRO_5008649289" evidence="3">
    <location>
        <begin position="21"/>
        <end position="506"/>
    </location>
</feature>
<dbReference type="RefSeq" id="WP_066463768.1">
    <property type="nucleotide sequence ID" value="NZ_MATO01000031.1"/>
</dbReference>
<evidence type="ECO:0000256" key="1">
    <source>
        <dbReference type="ARBA" id="ARBA00022729"/>
    </source>
</evidence>
<accession>A0A1C0YV78</accession>
<evidence type="ECO:0000256" key="2">
    <source>
        <dbReference type="SAM" id="Coils"/>
    </source>
</evidence>
<proteinExistence type="predicted"/>
<keyword evidence="7" id="KW-1185">Reference proteome</keyword>
<reference evidence="6 7" key="1">
    <citation type="submission" date="2016-07" db="EMBL/GenBank/DDBJ databases">
        <title>Caryophanon latum genome sequencing.</title>
        <authorList>
            <person name="Verma A."/>
            <person name="Pal Y."/>
            <person name="Krishnamurthi S."/>
        </authorList>
    </citation>
    <scope>NUCLEOTIDE SEQUENCE [LARGE SCALE GENOMIC DNA]</scope>
    <source>
        <strain evidence="6 7">DSM 14151</strain>
    </source>
</reference>
<dbReference type="EMBL" id="MATO01000031">
    <property type="protein sequence ID" value="OCS91080.1"/>
    <property type="molecule type" value="Genomic_DNA"/>
</dbReference>
<dbReference type="OrthoDB" id="2744085at2"/>
<protein>
    <submittedName>
        <fullName evidence="6">Uncharacterized protein</fullName>
    </submittedName>
</protein>
<dbReference type="AlphaFoldDB" id="A0A1C0YV78"/>
<feature type="coiled-coil region" evidence="2">
    <location>
        <begin position="138"/>
        <end position="165"/>
    </location>
</feature>
<feature type="domain" description="SbsA Ig-like" evidence="4">
    <location>
        <begin position="27"/>
        <end position="118"/>
    </location>
</feature>
<feature type="signal peptide" evidence="3">
    <location>
        <begin position="1"/>
        <end position="20"/>
    </location>
</feature>
<dbReference type="InterPro" id="IPR032812">
    <property type="entry name" value="SbsA_Ig"/>
</dbReference>
<dbReference type="InterPro" id="IPR046780">
    <property type="entry name" value="aBig_2"/>
</dbReference>
<keyword evidence="1 3" id="KW-0732">Signal</keyword>
<gene>
    <name evidence="6" type="ORF">A6K76_10065</name>
</gene>
<dbReference type="InterPro" id="IPR011050">
    <property type="entry name" value="Pectin_lyase_fold/virulence"/>
</dbReference>
<evidence type="ECO:0000259" key="5">
    <source>
        <dbReference type="Pfam" id="PF20578"/>
    </source>
</evidence>
<evidence type="ECO:0000313" key="6">
    <source>
        <dbReference type="EMBL" id="OCS91080.1"/>
    </source>
</evidence>
<dbReference type="Pfam" id="PF13205">
    <property type="entry name" value="Big_5"/>
    <property type="match status" value="1"/>
</dbReference>